<dbReference type="EMBL" id="CP095749">
    <property type="protein sequence ID" value="WEB40103.1"/>
    <property type="molecule type" value="Genomic_DNA"/>
</dbReference>
<evidence type="ECO:0000313" key="2">
    <source>
        <dbReference type="Proteomes" id="UP001218629"/>
    </source>
</evidence>
<reference evidence="1 2" key="1">
    <citation type="submission" date="2022-03" db="EMBL/GenBank/DDBJ databases">
        <title>Streptomyces yunnanensis P86,complete genome.</title>
        <authorList>
            <person name="Chen S."/>
            <person name="Zhang Q."/>
        </authorList>
    </citation>
    <scope>NUCLEOTIDE SEQUENCE [LARGE SCALE GENOMIC DNA]</scope>
    <source>
        <strain evidence="1 2">P86</strain>
    </source>
</reference>
<sequence>MREGIEEGVVSGDQGCPPGTVGEADLKFLGALGDVNGTENLGVAFVGGQYRSYASRKVM</sequence>
<name>A0ABY8A573_9ACTN</name>
<protein>
    <submittedName>
        <fullName evidence="1">Uncharacterized protein</fullName>
    </submittedName>
</protein>
<dbReference type="Proteomes" id="UP001218629">
    <property type="component" value="Chromosome"/>
</dbReference>
<keyword evidence="2" id="KW-1185">Reference proteome</keyword>
<proteinExistence type="predicted"/>
<organism evidence="1 2">
    <name type="scientific">Streptomyces yunnanensis</name>
    <dbReference type="NCBI Taxonomy" id="156453"/>
    <lineage>
        <taxon>Bacteria</taxon>
        <taxon>Bacillati</taxon>
        <taxon>Actinomycetota</taxon>
        <taxon>Actinomycetes</taxon>
        <taxon>Kitasatosporales</taxon>
        <taxon>Streptomycetaceae</taxon>
        <taxon>Streptomyces</taxon>
    </lineage>
</organism>
<dbReference type="RefSeq" id="WP_275307558.1">
    <property type="nucleotide sequence ID" value="NZ_CP095749.1"/>
</dbReference>
<gene>
    <name evidence="1" type="ORF">MOV08_12990</name>
</gene>
<accession>A0ABY8A573</accession>
<evidence type="ECO:0000313" key="1">
    <source>
        <dbReference type="EMBL" id="WEB40103.1"/>
    </source>
</evidence>